<evidence type="ECO:0000313" key="2">
    <source>
        <dbReference type="Proteomes" id="UP000056450"/>
    </source>
</evidence>
<reference evidence="1 2" key="1">
    <citation type="submission" date="2015-11" db="EMBL/GenBank/DDBJ databases">
        <title>Expanding the genomic diversity of Burkholderia species for the development of highly accurate diagnostics.</title>
        <authorList>
            <person name="Sahl J."/>
            <person name="Keim P."/>
            <person name="Wagner D."/>
        </authorList>
    </citation>
    <scope>NUCLEOTIDE SEQUENCE [LARGE SCALE GENOMIC DNA]</scope>
    <source>
        <strain evidence="1 2">RF32-BP12</strain>
    </source>
</reference>
<sequence length="62" mass="7014">MIESRCEAPLICINGRITHLHACVQLESRSRRLIRVKPPLAPCAMLNPARRAGGRILRDRRA</sequence>
<proteinExistence type="predicted"/>
<protein>
    <submittedName>
        <fullName evidence="1">Uncharacterized protein</fullName>
    </submittedName>
</protein>
<dbReference type="AlphaFoldDB" id="A0AAP1C482"/>
<evidence type="ECO:0000313" key="1">
    <source>
        <dbReference type="EMBL" id="KVA04632.1"/>
    </source>
</evidence>
<organism evidence="1 2">
    <name type="scientific">Burkholderia latens</name>
    <dbReference type="NCBI Taxonomy" id="488446"/>
    <lineage>
        <taxon>Bacteria</taxon>
        <taxon>Pseudomonadati</taxon>
        <taxon>Pseudomonadota</taxon>
        <taxon>Betaproteobacteria</taxon>
        <taxon>Burkholderiales</taxon>
        <taxon>Burkholderiaceae</taxon>
        <taxon>Burkholderia</taxon>
        <taxon>Burkholderia cepacia complex</taxon>
    </lineage>
</organism>
<comment type="caution">
    <text evidence="1">The sequence shown here is derived from an EMBL/GenBank/DDBJ whole genome shotgun (WGS) entry which is preliminary data.</text>
</comment>
<name>A0AAP1C482_9BURK</name>
<gene>
    <name evidence="1" type="ORF">WI41_21340</name>
</gene>
<dbReference type="EMBL" id="LOTQ01000030">
    <property type="protein sequence ID" value="KVA04632.1"/>
    <property type="molecule type" value="Genomic_DNA"/>
</dbReference>
<dbReference type="Proteomes" id="UP000056450">
    <property type="component" value="Unassembled WGS sequence"/>
</dbReference>
<accession>A0AAP1C482</accession>